<keyword evidence="2" id="KW-1133">Transmembrane helix</keyword>
<comment type="caution">
    <text evidence="3">The sequence shown here is derived from an EMBL/GenBank/DDBJ whole genome shotgun (WGS) entry which is preliminary data.</text>
</comment>
<keyword evidence="2" id="KW-0472">Membrane</keyword>
<feature type="transmembrane region" description="Helical" evidence="2">
    <location>
        <begin position="601"/>
        <end position="620"/>
    </location>
</feature>
<keyword evidence="4" id="KW-1185">Reference proteome</keyword>
<proteinExistence type="predicted"/>
<accession>A0A2A9MBY5</accession>
<gene>
    <name evidence="3" type="ORF">BESB_015150</name>
</gene>
<evidence type="ECO:0008006" key="5">
    <source>
        <dbReference type="Google" id="ProtNLM"/>
    </source>
</evidence>
<evidence type="ECO:0000313" key="3">
    <source>
        <dbReference type="EMBL" id="PFH32902.1"/>
    </source>
</evidence>
<evidence type="ECO:0000256" key="1">
    <source>
        <dbReference type="SAM" id="MobiDB-lite"/>
    </source>
</evidence>
<dbReference type="EMBL" id="NWUJ01000010">
    <property type="protein sequence ID" value="PFH32902.1"/>
    <property type="molecule type" value="Genomic_DNA"/>
</dbReference>
<organism evidence="3 4">
    <name type="scientific">Besnoitia besnoiti</name>
    <name type="common">Apicomplexan protozoan</name>
    <dbReference type="NCBI Taxonomy" id="94643"/>
    <lineage>
        <taxon>Eukaryota</taxon>
        <taxon>Sar</taxon>
        <taxon>Alveolata</taxon>
        <taxon>Apicomplexa</taxon>
        <taxon>Conoidasida</taxon>
        <taxon>Coccidia</taxon>
        <taxon>Eucoccidiorida</taxon>
        <taxon>Eimeriorina</taxon>
        <taxon>Sarcocystidae</taxon>
        <taxon>Besnoitia</taxon>
    </lineage>
</organism>
<feature type="compositionally biased region" description="Low complexity" evidence="1">
    <location>
        <begin position="10"/>
        <end position="26"/>
    </location>
</feature>
<dbReference type="RefSeq" id="XP_029216911.1">
    <property type="nucleotide sequence ID" value="XM_029360244.1"/>
</dbReference>
<feature type="region of interest" description="Disordered" evidence="1">
    <location>
        <begin position="1"/>
        <end position="26"/>
    </location>
</feature>
<sequence>MAKDKRPSAKKAISSSSSPASPPFSSLAVPSPLLGGAASPDAHPFGLAVTADPQRLSAAEKAPSLPVLLLPPASQLSSDGKTAAGASDFFAFHRGLPSAGTPTDLLCRRLPRQAALALQQLPGGCAIRGLWLRVPAEKIDEKQANFTHLFAVSSLLAAFAGLPGPCGAAPSFLAVLLVSAGAPQEAESRRKDASAVRCLVLRTDYSSVSAPLSVPVNLVASLSLPPSAGWTLCAYASVLPLRVDVSFSPREVLSAVSLQPEETTNLLAHELTLALLDEYFAGPLLFVQEGEREPVCAVLPDRHAFALPSFAPRRPLVYLQPLQTRQAPLRFSLSPKSCERGPSLALESAPTTAPEGAESGRRVVSAEGAFVATAVGSSLPAFFSSLAASSAADSSPLSNVCSALCGDLAASLSRRVVQALLDYAAAAEEAEGGQASGKNTGDAAAFPLSLGTRQFFWPAAASRGGGKGGEGAGDQHAVAPLLIADTKSPFAEDEGDGEEDPLAAAREALGFLLGVSNPLLESELVEGVFPPSLRAVLSSAPSSDAAGGAADGATENGAGAVAVEGLVGRGDFWSALEAKVGGNGQKGAGRTQSGGSVSANVGALLIAAVAALLAIVFAFLPNMGSKARA</sequence>
<dbReference type="GeneID" id="40306576"/>
<keyword evidence="2" id="KW-0812">Transmembrane</keyword>
<dbReference type="AlphaFoldDB" id="A0A2A9MBY5"/>
<name>A0A2A9MBY5_BESBE</name>
<dbReference type="Proteomes" id="UP000224006">
    <property type="component" value="Chromosome IX"/>
</dbReference>
<dbReference type="OrthoDB" id="333096at2759"/>
<reference evidence="3 4" key="1">
    <citation type="submission" date="2017-09" db="EMBL/GenBank/DDBJ databases">
        <title>Genome sequencing of Besnoitia besnoiti strain Bb-Ger1.</title>
        <authorList>
            <person name="Schares G."/>
            <person name="Venepally P."/>
            <person name="Lorenzi H.A."/>
        </authorList>
    </citation>
    <scope>NUCLEOTIDE SEQUENCE [LARGE SCALE GENOMIC DNA]</scope>
    <source>
        <strain evidence="3 4">Bb-Ger1</strain>
    </source>
</reference>
<dbReference type="KEGG" id="bbes:BESB_015150"/>
<dbReference type="VEuPathDB" id="ToxoDB:BESB_015150"/>
<protein>
    <recommendedName>
        <fullName evidence="5">Transmembrane protein</fullName>
    </recommendedName>
</protein>
<evidence type="ECO:0000313" key="4">
    <source>
        <dbReference type="Proteomes" id="UP000224006"/>
    </source>
</evidence>
<evidence type="ECO:0000256" key="2">
    <source>
        <dbReference type="SAM" id="Phobius"/>
    </source>
</evidence>